<feature type="chain" id="PRO_5027029863" evidence="1">
    <location>
        <begin position="24"/>
        <end position="207"/>
    </location>
</feature>
<protein>
    <submittedName>
        <fullName evidence="2">Invasion associated locus B family protein</fullName>
    </submittedName>
</protein>
<dbReference type="AlphaFoldDB" id="A0A6M0QNE2"/>
<comment type="caution">
    <text evidence="2">The sequence shown here is derived from an EMBL/GenBank/DDBJ whole genome shotgun (WGS) entry which is preliminary data.</text>
</comment>
<dbReference type="Proteomes" id="UP000477782">
    <property type="component" value="Unassembled WGS sequence"/>
</dbReference>
<evidence type="ECO:0000313" key="3">
    <source>
        <dbReference type="Proteomes" id="UP000477782"/>
    </source>
</evidence>
<dbReference type="InterPro" id="IPR010642">
    <property type="entry name" value="Invasion_prot_B"/>
</dbReference>
<name>A0A6M0QNE2_9RHOB</name>
<evidence type="ECO:0000313" key="2">
    <source>
        <dbReference type="EMBL" id="NEY88970.1"/>
    </source>
</evidence>
<proteinExistence type="predicted"/>
<keyword evidence="1" id="KW-0732">Signal</keyword>
<gene>
    <name evidence="2" type="ORF">G4Z14_01540</name>
</gene>
<organism evidence="2 3">
    <name type="scientific">Tabrizicola oligotrophica</name>
    <dbReference type="NCBI Taxonomy" id="2710650"/>
    <lineage>
        <taxon>Bacteria</taxon>
        <taxon>Pseudomonadati</taxon>
        <taxon>Pseudomonadota</taxon>
        <taxon>Alphaproteobacteria</taxon>
        <taxon>Rhodobacterales</taxon>
        <taxon>Paracoccaceae</taxon>
        <taxon>Tabrizicola</taxon>
    </lineage>
</organism>
<dbReference type="Pfam" id="PF06776">
    <property type="entry name" value="IalB"/>
    <property type="match status" value="1"/>
</dbReference>
<feature type="signal peptide" evidence="1">
    <location>
        <begin position="1"/>
        <end position="23"/>
    </location>
</feature>
<dbReference type="Gene3D" id="2.60.40.1880">
    <property type="entry name" value="Invasion associated locus B (IalB) protein"/>
    <property type="match status" value="1"/>
</dbReference>
<reference evidence="2 3" key="1">
    <citation type="submission" date="2020-02" db="EMBL/GenBank/DDBJ databases">
        <authorList>
            <person name="Chen W.-M."/>
        </authorList>
    </citation>
    <scope>NUCLEOTIDE SEQUENCE [LARGE SCALE GENOMIC DNA]</scope>
    <source>
        <strain evidence="2 3">KMS-5</strain>
    </source>
</reference>
<dbReference type="InterPro" id="IPR038696">
    <property type="entry name" value="IalB_sf"/>
</dbReference>
<sequence>MRSLLQSLTLPAVLILTALPVLAQETTTEEKPEDLSMGVEAGAAAPVILTQETAQVGQGYLATNFELWEQRCEKTEDGKDPCQLFQLLKDADGNAVAEFSIFALPAGGKAVAGGTVVAPLETLLTEALTIAIDTAPAKLYPFSFCTIEGCVARVGFTAEEVEQLKKGAKATAMVVPAAAPDKPVALDISLKGFTAGYEAVAATLPTP</sequence>
<keyword evidence="3" id="KW-1185">Reference proteome</keyword>
<accession>A0A6M0QNE2</accession>
<dbReference type="EMBL" id="JAAIVJ010000001">
    <property type="protein sequence ID" value="NEY88970.1"/>
    <property type="molecule type" value="Genomic_DNA"/>
</dbReference>
<evidence type="ECO:0000256" key="1">
    <source>
        <dbReference type="SAM" id="SignalP"/>
    </source>
</evidence>